<proteinExistence type="predicted"/>
<protein>
    <submittedName>
        <fullName evidence="2">Uncharacterized protein</fullName>
    </submittedName>
</protein>
<gene>
    <name evidence="2" type="ORF">NCTC13336_01460</name>
</gene>
<dbReference type="AlphaFoldDB" id="A0A377R2P9"/>
<accession>A0A377R2P9</accession>
<dbReference type="EMBL" id="UGJJ01000002">
    <property type="protein sequence ID" value="STR02583.1"/>
    <property type="molecule type" value="Genomic_DNA"/>
</dbReference>
<name>A0A377R2P9_9NEIS</name>
<feature type="signal peptide" evidence="1">
    <location>
        <begin position="1"/>
        <end position="24"/>
    </location>
</feature>
<organism evidence="2 3">
    <name type="scientific">Kingella potus</name>
    <dbReference type="NCBI Taxonomy" id="265175"/>
    <lineage>
        <taxon>Bacteria</taxon>
        <taxon>Pseudomonadati</taxon>
        <taxon>Pseudomonadota</taxon>
        <taxon>Betaproteobacteria</taxon>
        <taxon>Neisseriales</taxon>
        <taxon>Neisseriaceae</taxon>
        <taxon>Kingella</taxon>
    </lineage>
</organism>
<feature type="chain" id="PRO_5016845350" evidence="1">
    <location>
        <begin position="25"/>
        <end position="143"/>
    </location>
</feature>
<dbReference type="Proteomes" id="UP000254293">
    <property type="component" value="Unassembled WGS sequence"/>
</dbReference>
<dbReference type="OrthoDB" id="8605600at2"/>
<dbReference type="RefSeq" id="WP_115308495.1">
    <property type="nucleotide sequence ID" value="NZ_UGJJ01000002.1"/>
</dbReference>
<keyword evidence="1" id="KW-0732">Signal</keyword>
<keyword evidence="3" id="KW-1185">Reference proteome</keyword>
<sequence length="143" mass="15720">MKKTLAAFLALAAAAQLAAAPLTAADQGDYVLLDQNENPTPMQMQFALSGKQWVMNGREGDGQWQSVCRGTGGCRLVTSAKGDVEKWKQHLPESWRPHSFGCINNKAFAFCRVDHATEAGRTGYWWFALADGRVVPLPVNRIK</sequence>
<evidence type="ECO:0000313" key="2">
    <source>
        <dbReference type="EMBL" id="STR02583.1"/>
    </source>
</evidence>
<evidence type="ECO:0000256" key="1">
    <source>
        <dbReference type="SAM" id="SignalP"/>
    </source>
</evidence>
<evidence type="ECO:0000313" key="3">
    <source>
        <dbReference type="Proteomes" id="UP000254293"/>
    </source>
</evidence>
<reference evidence="2 3" key="1">
    <citation type="submission" date="2018-06" db="EMBL/GenBank/DDBJ databases">
        <authorList>
            <consortium name="Pathogen Informatics"/>
            <person name="Doyle S."/>
        </authorList>
    </citation>
    <scope>NUCLEOTIDE SEQUENCE [LARGE SCALE GENOMIC DNA]</scope>
    <source>
        <strain evidence="2 3">NCTC13336</strain>
    </source>
</reference>